<accession>A0AA39QV43</accession>
<protein>
    <submittedName>
        <fullName evidence="1">Uncharacterized protein</fullName>
    </submittedName>
</protein>
<evidence type="ECO:0000313" key="2">
    <source>
        <dbReference type="Proteomes" id="UP001166286"/>
    </source>
</evidence>
<reference evidence="1" key="1">
    <citation type="submission" date="2023-03" db="EMBL/GenBank/DDBJ databases">
        <title>Complete genome of Cladonia borealis.</title>
        <authorList>
            <person name="Park H."/>
        </authorList>
    </citation>
    <scope>NUCLEOTIDE SEQUENCE</scope>
    <source>
        <strain evidence="1">ANT050790</strain>
    </source>
</reference>
<name>A0AA39QV43_9LECA</name>
<dbReference type="Proteomes" id="UP001166286">
    <property type="component" value="Unassembled WGS sequence"/>
</dbReference>
<sequence>MASDLYVKACDSGRSLFQQVDNLSSHIASKSKITAFREQHLLDSALVRSNVQDSVHFALTGAGISASNLRYVEVSSKKGRRKGKETAYINYMDGHNGVVLTTGMFKINDQNSPDKKLWASEVIWQSWRYIDKIEGRAASYLRVVGQYFVTNEGTKQIIRSP</sequence>
<dbReference type="AlphaFoldDB" id="A0AA39QV43"/>
<dbReference type="EMBL" id="JAFEKC020000020">
    <property type="protein sequence ID" value="KAK0508625.1"/>
    <property type="molecule type" value="Genomic_DNA"/>
</dbReference>
<organism evidence="1 2">
    <name type="scientific">Cladonia borealis</name>
    <dbReference type="NCBI Taxonomy" id="184061"/>
    <lineage>
        <taxon>Eukaryota</taxon>
        <taxon>Fungi</taxon>
        <taxon>Dikarya</taxon>
        <taxon>Ascomycota</taxon>
        <taxon>Pezizomycotina</taxon>
        <taxon>Lecanoromycetes</taxon>
        <taxon>OSLEUM clade</taxon>
        <taxon>Lecanoromycetidae</taxon>
        <taxon>Lecanorales</taxon>
        <taxon>Lecanorineae</taxon>
        <taxon>Cladoniaceae</taxon>
        <taxon>Cladonia</taxon>
    </lineage>
</organism>
<keyword evidence="2" id="KW-1185">Reference proteome</keyword>
<comment type="caution">
    <text evidence="1">The sequence shown here is derived from an EMBL/GenBank/DDBJ whole genome shotgun (WGS) entry which is preliminary data.</text>
</comment>
<proteinExistence type="predicted"/>
<gene>
    <name evidence="1" type="ORF">JMJ35_008901</name>
</gene>
<evidence type="ECO:0000313" key="1">
    <source>
        <dbReference type="EMBL" id="KAK0508625.1"/>
    </source>
</evidence>